<comment type="caution">
    <text evidence="1">The sequence shown here is derived from an EMBL/GenBank/DDBJ whole genome shotgun (WGS) entry which is preliminary data.</text>
</comment>
<dbReference type="EMBL" id="BPVZ01000002">
    <property type="protein sequence ID" value="GKU88152.1"/>
    <property type="molecule type" value="Genomic_DNA"/>
</dbReference>
<accession>A0AAV5HNT4</accession>
<proteinExistence type="predicted"/>
<keyword evidence="2" id="KW-1185">Reference proteome</keyword>
<organism evidence="1 2">
    <name type="scientific">Rubroshorea leprosula</name>
    <dbReference type="NCBI Taxonomy" id="152421"/>
    <lineage>
        <taxon>Eukaryota</taxon>
        <taxon>Viridiplantae</taxon>
        <taxon>Streptophyta</taxon>
        <taxon>Embryophyta</taxon>
        <taxon>Tracheophyta</taxon>
        <taxon>Spermatophyta</taxon>
        <taxon>Magnoliopsida</taxon>
        <taxon>eudicotyledons</taxon>
        <taxon>Gunneridae</taxon>
        <taxon>Pentapetalae</taxon>
        <taxon>rosids</taxon>
        <taxon>malvids</taxon>
        <taxon>Malvales</taxon>
        <taxon>Dipterocarpaceae</taxon>
        <taxon>Rubroshorea</taxon>
    </lineage>
</organism>
<protein>
    <submittedName>
        <fullName evidence="1">Uncharacterized protein</fullName>
    </submittedName>
</protein>
<dbReference type="Proteomes" id="UP001054252">
    <property type="component" value="Unassembled WGS sequence"/>
</dbReference>
<gene>
    <name evidence="1" type="ORF">SLEP1_g2452</name>
</gene>
<dbReference type="AlphaFoldDB" id="A0AAV5HNT4"/>
<evidence type="ECO:0000313" key="2">
    <source>
        <dbReference type="Proteomes" id="UP001054252"/>
    </source>
</evidence>
<sequence>MLDPKLLKIYDVVSSRHFNYKLSAEVVTLVGYPLLHPGETANSPGKHSWSCLVGEKLR</sequence>
<name>A0AAV5HNT4_9ROSI</name>
<reference evidence="1 2" key="1">
    <citation type="journal article" date="2021" name="Commun. Biol.">
        <title>The genome of Shorea leprosula (Dipterocarpaceae) highlights the ecological relevance of drought in aseasonal tropical rainforests.</title>
        <authorList>
            <person name="Ng K.K.S."/>
            <person name="Kobayashi M.J."/>
            <person name="Fawcett J.A."/>
            <person name="Hatakeyama M."/>
            <person name="Paape T."/>
            <person name="Ng C.H."/>
            <person name="Ang C.C."/>
            <person name="Tnah L.H."/>
            <person name="Lee C.T."/>
            <person name="Nishiyama T."/>
            <person name="Sese J."/>
            <person name="O'Brien M.J."/>
            <person name="Copetti D."/>
            <person name="Mohd Noor M.I."/>
            <person name="Ong R.C."/>
            <person name="Putra M."/>
            <person name="Sireger I.Z."/>
            <person name="Indrioko S."/>
            <person name="Kosugi Y."/>
            <person name="Izuno A."/>
            <person name="Isagi Y."/>
            <person name="Lee S.L."/>
            <person name="Shimizu K.K."/>
        </authorList>
    </citation>
    <scope>NUCLEOTIDE SEQUENCE [LARGE SCALE GENOMIC DNA]</scope>
    <source>
        <strain evidence="1">214</strain>
    </source>
</reference>
<evidence type="ECO:0000313" key="1">
    <source>
        <dbReference type="EMBL" id="GKU88152.1"/>
    </source>
</evidence>